<dbReference type="PATRIC" id="fig|1218565.3.peg.2650"/>
<comment type="caution">
    <text evidence="2">The sequence shown here is derived from an EMBL/GenBank/DDBJ whole genome shotgun (WGS) entry which is preliminary data.</text>
</comment>
<organism evidence="2 3">
    <name type="scientific">Leptospira alstonii serovar Sichuan str. 79601</name>
    <dbReference type="NCBI Taxonomy" id="1218565"/>
    <lineage>
        <taxon>Bacteria</taxon>
        <taxon>Pseudomonadati</taxon>
        <taxon>Spirochaetota</taxon>
        <taxon>Spirochaetia</taxon>
        <taxon>Leptospirales</taxon>
        <taxon>Leptospiraceae</taxon>
        <taxon>Leptospira</taxon>
    </lineage>
</organism>
<evidence type="ECO:0000313" key="3">
    <source>
        <dbReference type="Proteomes" id="UP000011988"/>
    </source>
</evidence>
<dbReference type="AlphaFoldDB" id="M6CR68"/>
<evidence type="ECO:0000313" key="2">
    <source>
        <dbReference type="EMBL" id="EMJ94219.1"/>
    </source>
</evidence>
<evidence type="ECO:0000256" key="1">
    <source>
        <dbReference type="SAM" id="Phobius"/>
    </source>
</evidence>
<keyword evidence="1" id="KW-0472">Membrane</keyword>
<reference evidence="2 3" key="1">
    <citation type="submission" date="2013-01" db="EMBL/GenBank/DDBJ databases">
        <authorList>
            <person name="Harkins D.M."/>
            <person name="Durkin A.S."/>
            <person name="Brinkac L.M."/>
            <person name="Haft D.H."/>
            <person name="Selengut J.D."/>
            <person name="Sanka R."/>
            <person name="DePew J."/>
            <person name="Purushe J."/>
            <person name="Galloway R.L."/>
            <person name="Vinetz J.M."/>
            <person name="Sutton G.G."/>
            <person name="Nierman W.C."/>
            <person name="Fouts D.E."/>
        </authorList>
    </citation>
    <scope>NUCLEOTIDE SEQUENCE [LARGE SCALE GENOMIC DNA]</scope>
    <source>
        <strain evidence="2 3">79601</strain>
    </source>
</reference>
<proteinExistence type="predicted"/>
<keyword evidence="1" id="KW-1133">Transmembrane helix</keyword>
<feature type="transmembrane region" description="Helical" evidence="1">
    <location>
        <begin position="12"/>
        <end position="34"/>
    </location>
</feature>
<keyword evidence="1" id="KW-0812">Transmembrane</keyword>
<gene>
    <name evidence="2" type="ORF">LEP1GSC194_0136</name>
</gene>
<name>M6CR68_9LEPT</name>
<protein>
    <submittedName>
        <fullName evidence="2">Uncharacterized protein</fullName>
    </submittedName>
</protein>
<sequence>MNVLKDRFRERVIFLCFEKPYFFLILLLMSQSLFLKR</sequence>
<dbReference type="EMBL" id="ANIK01000056">
    <property type="protein sequence ID" value="EMJ94219.1"/>
    <property type="molecule type" value="Genomic_DNA"/>
</dbReference>
<accession>M6CR68</accession>
<dbReference type="Proteomes" id="UP000011988">
    <property type="component" value="Unassembled WGS sequence"/>
</dbReference>